<name>A0AAN6JG61_9BASI</name>
<organism evidence="2 3">
    <name type="scientific">Tilletia horrida</name>
    <dbReference type="NCBI Taxonomy" id="155126"/>
    <lineage>
        <taxon>Eukaryota</taxon>
        <taxon>Fungi</taxon>
        <taxon>Dikarya</taxon>
        <taxon>Basidiomycota</taxon>
        <taxon>Ustilaginomycotina</taxon>
        <taxon>Exobasidiomycetes</taxon>
        <taxon>Tilletiales</taxon>
        <taxon>Tilletiaceae</taxon>
        <taxon>Tilletia</taxon>
    </lineage>
</organism>
<comment type="caution">
    <text evidence="2">The sequence shown here is derived from an EMBL/GenBank/DDBJ whole genome shotgun (WGS) entry which is preliminary data.</text>
</comment>
<protein>
    <submittedName>
        <fullName evidence="2">Uncharacterized protein</fullName>
    </submittedName>
</protein>
<accession>A0AAN6JG61</accession>
<keyword evidence="3" id="KW-1185">Reference proteome</keyword>
<sequence>MTRNGKQKVARLASEVNDSGPSAAAPAADPSSSSSAAPAASAVPAIGIWVNQTGNHTFHLSPGDPLSAVAGQVSEAVKWLERLGHEHDAQLAAERTARAAAEAERDAAKTERADLQEDKSRLDRQVTQLTKQLADLKAAVRDKIGDLEVLKNLAN</sequence>
<gene>
    <name evidence="2" type="ORF">OC842_008047</name>
</gene>
<evidence type="ECO:0000313" key="2">
    <source>
        <dbReference type="EMBL" id="KAK0517637.1"/>
    </source>
</evidence>
<dbReference type="Proteomes" id="UP001176521">
    <property type="component" value="Unassembled WGS sequence"/>
</dbReference>
<feature type="region of interest" description="Disordered" evidence="1">
    <location>
        <begin position="1"/>
        <end position="40"/>
    </location>
</feature>
<evidence type="ECO:0000256" key="1">
    <source>
        <dbReference type="SAM" id="MobiDB-lite"/>
    </source>
</evidence>
<evidence type="ECO:0000313" key="3">
    <source>
        <dbReference type="Proteomes" id="UP001176521"/>
    </source>
</evidence>
<dbReference type="AlphaFoldDB" id="A0AAN6JG61"/>
<reference evidence="2" key="1">
    <citation type="journal article" date="2023" name="PhytoFront">
        <title>Draft Genome Resources of Seven Strains of Tilletia horrida, Causal Agent of Kernel Smut of Rice.</title>
        <authorList>
            <person name="Khanal S."/>
            <person name="Antony Babu S."/>
            <person name="Zhou X.G."/>
        </authorList>
    </citation>
    <scope>NUCLEOTIDE SEQUENCE</scope>
    <source>
        <strain evidence="2">TX3</strain>
    </source>
</reference>
<dbReference type="EMBL" id="JAPDMQ010001731">
    <property type="protein sequence ID" value="KAK0517637.1"/>
    <property type="molecule type" value="Genomic_DNA"/>
</dbReference>
<feature type="region of interest" description="Disordered" evidence="1">
    <location>
        <begin position="92"/>
        <end position="119"/>
    </location>
</feature>
<feature type="compositionally biased region" description="Low complexity" evidence="1">
    <location>
        <begin position="21"/>
        <end position="40"/>
    </location>
</feature>
<proteinExistence type="predicted"/>